<dbReference type="Proteomes" id="UP000578819">
    <property type="component" value="Unassembled WGS sequence"/>
</dbReference>
<evidence type="ECO:0000313" key="3">
    <source>
        <dbReference type="Proteomes" id="UP000578819"/>
    </source>
</evidence>
<organism evidence="2 3">
    <name type="scientific">Micromonospora polyrhachis</name>
    <dbReference type="NCBI Taxonomy" id="1282883"/>
    <lineage>
        <taxon>Bacteria</taxon>
        <taxon>Bacillati</taxon>
        <taxon>Actinomycetota</taxon>
        <taxon>Actinomycetes</taxon>
        <taxon>Micromonosporales</taxon>
        <taxon>Micromonosporaceae</taxon>
        <taxon>Micromonospora</taxon>
    </lineage>
</organism>
<reference evidence="2 3" key="1">
    <citation type="submission" date="2020-08" db="EMBL/GenBank/DDBJ databases">
        <title>Sequencing the genomes of 1000 actinobacteria strains.</title>
        <authorList>
            <person name="Klenk H.-P."/>
        </authorList>
    </citation>
    <scope>NUCLEOTIDE SEQUENCE [LARGE SCALE GENOMIC DNA]</scope>
    <source>
        <strain evidence="2 3">DSM 45886</strain>
    </source>
</reference>
<accession>A0A7W7WNU6</accession>
<feature type="region of interest" description="Disordered" evidence="1">
    <location>
        <begin position="1"/>
        <end position="52"/>
    </location>
</feature>
<name>A0A7W7WNU6_9ACTN</name>
<sequence>MRACKDIALGNLVRLPDAPPPRPTGSGLRRNRLATERESIREAVGEATGAGA</sequence>
<protein>
    <submittedName>
        <fullName evidence="2">Uncharacterized protein</fullName>
    </submittedName>
</protein>
<evidence type="ECO:0000313" key="2">
    <source>
        <dbReference type="EMBL" id="MBB4957543.1"/>
    </source>
</evidence>
<keyword evidence="3" id="KW-1185">Reference proteome</keyword>
<dbReference type="AlphaFoldDB" id="A0A7W7WNU6"/>
<proteinExistence type="predicted"/>
<comment type="caution">
    <text evidence="2">The sequence shown here is derived from an EMBL/GenBank/DDBJ whole genome shotgun (WGS) entry which is preliminary data.</text>
</comment>
<evidence type="ECO:0000256" key="1">
    <source>
        <dbReference type="SAM" id="MobiDB-lite"/>
    </source>
</evidence>
<gene>
    <name evidence="2" type="ORF">FHR38_001276</name>
</gene>
<dbReference type="EMBL" id="JACHJW010000001">
    <property type="protein sequence ID" value="MBB4957543.1"/>
    <property type="molecule type" value="Genomic_DNA"/>
</dbReference>
<feature type="compositionally biased region" description="Basic and acidic residues" evidence="1">
    <location>
        <begin position="33"/>
        <end position="44"/>
    </location>
</feature>